<dbReference type="RefSeq" id="WP_176758593.1">
    <property type="nucleotide sequence ID" value="NZ_FNCE01000005.1"/>
</dbReference>
<dbReference type="AlphaFoldDB" id="A0A1G7RFX7"/>
<dbReference type="Proteomes" id="UP000199415">
    <property type="component" value="Unassembled WGS sequence"/>
</dbReference>
<name>A0A1G7RFX7_9PROT</name>
<feature type="domain" description="HTH luxR-type" evidence="2">
    <location>
        <begin position="29"/>
        <end position="86"/>
    </location>
</feature>
<evidence type="ECO:0000313" key="3">
    <source>
        <dbReference type="EMBL" id="SDG09668.1"/>
    </source>
</evidence>
<dbReference type="PANTHER" id="PTHR43214">
    <property type="entry name" value="TWO-COMPONENT RESPONSE REGULATOR"/>
    <property type="match status" value="1"/>
</dbReference>
<dbReference type="Pfam" id="PF00196">
    <property type="entry name" value="GerE"/>
    <property type="match status" value="1"/>
</dbReference>
<organism evidence="3 4">
    <name type="scientific">Limimonas halophila</name>
    <dbReference type="NCBI Taxonomy" id="1082479"/>
    <lineage>
        <taxon>Bacteria</taxon>
        <taxon>Pseudomonadati</taxon>
        <taxon>Pseudomonadota</taxon>
        <taxon>Alphaproteobacteria</taxon>
        <taxon>Rhodospirillales</taxon>
        <taxon>Rhodovibrionaceae</taxon>
        <taxon>Limimonas</taxon>
    </lineage>
</organism>
<dbReference type="InterPro" id="IPR000792">
    <property type="entry name" value="Tscrpt_reg_LuxR_C"/>
</dbReference>
<dbReference type="InterPro" id="IPR039420">
    <property type="entry name" value="WalR-like"/>
</dbReference>
<protein>
    <submittedName>
        <fullName evidence="3">Regulatory protein, luxR family</fullName>
    </submittedName>
</protein>
<evidence type="ECO:0000259" key="2">
    <source>
        <dbReference type="SMART" id="SM00421"/>
    </source>
</evidence>
<dbReference type="EMBL" id="FNCE01000005">
    <property type="protein sequence ID" value="SDG09668.1"/>
    <property type="molecule type" value="Genomic_DNA"/>
</dbReference>
<keyword evidence="1" id="KW-0238">DNA-binding</keyword>
<accession>A0A1G7RFX7</accession>
<sequence length="92" mass="10573">MDGISYQHQPTNADIEQSRERAIAQLRETYGLTRQEARIGTLVGEGHVIRDAARDLGIQESTARWHLKNVFSKLDIHRQVELVRLIMHAEAR</sequence>
<reference evidence="3 4" key="1">
    <citation type="submission" date="2016-10" db="EMBL/GenBank/DDBJ databases">
        <authorList>
            <person name="de Groot N.N."/>
        </authorList>
    </citation>
    <scope>NUCLEOTIDE SEQUENCE [LARGE SCALE GENOMIC DNA]</scope>
    <source>
        <strain evidence="3 4">DSM 25584</strain>
    </source>
</reference>
<keyword evidence="4" id="KW-1185">Reference proteome</keyword>
<dbReference type="Gene3D" id="1.10.10.10">
    <property type="entry name" value="Winged helix-like DNA-binding domain superfamily/Winged helix DNA-binding domain"/>
    <property type="match status" value="1"/>
</dbReference>
<evidence type="ECO:0000313" key="4">
    <source>
        <dbReference type="Proteomes" id="UP000199415"/>
    </source>
</evidence>
<dbReference type="SMART" id="SM00421">
    <property type="entry name" value="HTH_LUXR"/>
    <property type="match status" value="1"/>
</dbReference>
<dbReference type="GO" id="GO:0003677">
    <property type="term" value="F:DNA binding"/>
    <property type="evidence" value="ECO:0007669"/>
    <property type="project" value="UniProtKB-KW"/>
</dbReference>
<dbReference type="SUPFAM" id="SSF46894">
    <property type="entry name" value="C-terminal effector domain of the bipartite response regulators"/>
    <property type="match status" value="1"/>
</dbReference>
<dbReference type="PRINTS" id="PR00038">
    <property type="entry name" value="HTHLUXR"/>
</dbReference>
<dbReference type="InterPro" id="IPR016032">
    <property type="entry name" value="Sig_transdc_resp-reg_C-effctor"/>
</dbReference>
<dbReference type="InterPro" id="IPR036388">
    <property type="entry name" value="WH-like_DNA-bd_sf"/>
</dbReference>
<gene>
    <name evidence="3" type="ORF">SAMN05216241_105118</name>
</gene>
<proteinExistence type="predicted"/>
<dbReference type="GO" id="GO:0006355">
    <property type="term" value="P:regulation of DNA-templated transcription"/>
    <property type="evidence" value="ECO:0007669"/>
    <property type="project" value="InterPro"/>
</dbReference>
<dbReference type="STRING" id="1082479.SAMN05216241_105118"/>
<evidence type="ECO:0000256" key="1">
    <source>
        <dbReference type="ARBA" id="ARBA00023125"/>
    </source>
</evidence>